<name>A0A6G0VWN7_APHCR</name>
<evidence type="ECO:0008006" key="3">
    <source>
        <dbReference type="Google" id="ProtNLM"/>
    </source>
</evidence>
<sequence>MAYRFHLGQEILGSGKFKVTLEQFFVLGFLPSEDVEDAFTYLIENSPTDNFKFTDYILNNYISSNAAFSPILWETESSTEARTTNLLESLHTHYNAQFYTSHPYIHQYKQQNINKPRKEQEENIAFIINSWKNIKIMKYLYDCLLKLELCFCAKNYY</sequence>
<dbReference type="AlphaFoldDB" id="A0A6G0VWN7"/>
<gene>
    <name evidence="1" type="ORF">FWK35_00035400</name>
</gene>
<evidence type="ECO:0000313" key="2">
    <source>
        <dbReference type="Proteomes" id="UP000478052"/>
    </source>
</evidence>
<protein>
    <recommendedName>
        <fullName evidence="3">MULE domain-containing protein</fullName>
    </recommendedName>
</protein>
<dbReference type="Proteomes" id="UP000478052">
    <property type="component" value="Unassembled WGS sequence"/>
</dbReference>
<accession>A0A6G0VWN7</accession>
<dbReference type="EMBL" id="VUJU01010994">
    <property type="protein sequence ID" value="KAF0712258.1"/>
    <property type="molecule type" value="Genomic_DNA"/>
</dbReference>
<organism evidence="1 2">
    <name type="scientific">Aphis craccivora</name>
    <name type="common">Cowpea aphid</name>
    <dbReference type="NCBI Taxonomy" id="307492"/>
    <lineage>
        <taxon>Eukaryota</taxon>
        <taxon>Metazoa</taxon>
        <taxon>Ecdysozoa</taxon>
        <taxon>Arthropoda</taxon>
        <taxon>Hexapoda</taxon>
        <taxon>Insecta</taxon>
        <taxon>Pterygota</taxon>
        <taxon>Neoptera</taxon>
        <taxon>Paraneoptera</taxon>
        <taxon>Hemiptera</taxon>
        <taxon>Sternorrhyncha</taxon>
        <taxon>Aphidomorpha</taxon>
        <taxon>Aphidoidea</taxon>
        <taxon>Aphididae</taxon>
        <taxon>Aphidini</taxon>
        <taxon>Aphis</taxon>
        <taxon>Aphis</taxon>
    </lineage>
</organism>
<dbReference type="OrthoDB" id="6372431at2759"/>
<proteinExistence type="predicted"/>
<comment type="caution">
    <text evidence="1">The sequence shown here is derived from an EMBL/GenBank/DDBJ whole genome shotgun (WGS) entry which is preliminary data.</text>
</comment>
<reference evidence="1 2" key="1">
    <citation type="submission" date="2019-08" db="EMBL/GenBank/DDBJ databases">
        <title>Whole genome of Aphis craccivora.</title>
        <authorList>
            <person name="Voronova N.V."/>
            <person name="Shulinski R.S."/>
            <person name="Bandarenka Y.V."/>
            <person name="Zhorov D.G."/>
            <person name="Warner D."/>
        </authorList>
    </citation>
    <scope>NUCLEOTIDE SEQUENCE [LARGE SCALE GENOMIC DNA]</scope>
    <source>
        <strain evidence="1">180601</strain>
        <tissue evidence="1">Whole Body</tissue>
    </source>
</reference>
<keyword evidence="2" id="KW-1185">Reference proteome</keyword>
<evidence type="ECO:0000313" key="1">
    <source>
        <dbReference type="EMBL" id="KAF0712258.1"/>
    </source>
</evidence>